<gene>
    <name evidence="8" type="primary">cayG</name>
    <name evidence="9" type="ORF">SAMN06295900_11265</name>
</gene>
<accession>A0A075T858</accession>
<dbReference type="GO" id="GO:0005506">
    <property type="term" value="F:iron ion binding"/>
    <property type="evidence" value="ECO:0007669"/>
    <property type="project" value="InterPro"/>
</dbReference>
<dbReference type="GO" id="GO:0020037">
    <property type="term" value="F:heme binding"/>
    <property type="evidence" value="ECO:0007669"/>
    <property type="project" value="InterPro"/>
</dbReference>
<dbReference type="CDD" id="cd20625">
    <property type="entry name" value="CYP164-like"/>
    <property type="match status" value="1"/>
</dbReference>
<keyword evidence="4 7" id="KW-0560">Oxidoreductase</keyword>
<evidence type="ECO:0000256" key="6">
    <source>
        <dbReference type="ARBA" id="ARBA00023033"/>
    </source>
</evidence>
<evidence type="ECO:0000313" key="8">
    <source>
        <dbReference type="EMBL" id="AIG53832.1"/>
    </source>
</evidence>
<dbReference type="InterPro" id="IPR017972">
    <property type="entry name" value="Cyt_P450_CS"/>
</dbReference>
<evidence type="ECO:0000256" key="2">
    <source>
        <dbReference type="ARBA" id="ARBA00022617"/>
    </source>
</evidence>
<proteinExistence type="inferred from homology"/>
<protein>
    <submittedName>
        <fullName evidence="8 9">Cytochrome P450</fullName>
    </submittedName>
</protein>
<dbReference type="Gene3D" id="1.10.630.10">
    <property type="entry name" value="Cytochrome P450"/>
    <property type="match status" value="1"/>
</dbReference>
<dbReference type="InterPro" id="IPR002397">
    <property type="entry name" value="Cyt_P450_B"/>
</dbReference>
<evidence type="ECO:0000256" key="3">
    <source>
        <dbReference type="ARBA" id="ARBA00022723"/>
    </source>
</evidence>
<dbReference type="Pfam" id="PF00067">
    <property type="entry name" value="p450"/>
    <property type="match status" value="1"/>
</dbReference>
<sequence>MQYSDLSTPEYFANPYPIFDAMRDEGELVRLAPKLYATAHYAFGEKLLLDRRFGKGIVEAVKARYGEGVIDQPPFRTFRSMLPGLNPPKHTHLRALIMKSFNARQVEKFREASYTISNRLIDKLAREPQGDLVSGFAFLLPMQTICTILDVPLEDAAMFKKAADNAAGALNVTPLNAEQLEVAKQSALELEAYFGRVLAERRRQPGDDLISQMILAEEDGERLSDDEIVANLCFLFVAGHETTENMIGNSLIALHHHPDAFARAKTDPAILPAVVNECLRYDSSVLIAQRVALEDLEIDGHELQRGDLVCVFLGGGNRDPKQFDDPNTLKIDREGVRPLSFGNGLHYCLGARLATLEIVAALETLFERLPKLQLTNVDTLNYRRNNALRGVDSLLATW</sequence>
<keyword evidence="10" id="KW-1185">Reference proteome</keyword>
<dbReference type="EMBL" id="FXAH01000012">
    <property type="protein sequence ID" value="SMF59989.1"/>
    <property type="molecule type" value="Genomic_DNA"/>
</dbReference>
<keyword evidence="3 7" id="KW-0479">Metal-binding</keyword>
<evidence type="ECO:0000313" key="9">
    <source>
        <dbReference type="EMBL" id="SMF59989.1"/>
    </source>
</evidence>
<dbReference type="Proteomes" id="UP000192911">
    <property type="component" value="Unassembled WGS sequence"/>
</dbReference>
<dbReference type="AlphaFoldDB" id="A0A075T858"/>
<dbReference type="GO" id="GO:0004497">
    <property type="term" value="F:monooxygenase activity"/>
    <property type="evidence" value="ECO:0007669"/>
    <property type="project" value="UniProtKB-KW"/>
</dbReference>
<reference evidence="8" key="1">
    <citation type="journal article" date="2014" name="Angew. Chem. Int. Ed. Engl.">
        <title>The molecular basis of conjugated polyyne biosynthesis in phytopathogenic bacteria.</title>
        <authorList>
            <person name="Ross C."/>
            <person name="Scherlach K."/>
            <person name="Kloss F."/>
            <person name="Hertweck C."/>
        </authorList>
    </citation>
    <scope>NUCLEOTIDE SEQUENCE</scope>
    <source>
        <strain evidence="8">DSM 50341</strain>
    </source>
</reference>
<dbReference type="OrthoDB" id="4168525at2"/>
<evidence type="ECO:0000313" key="10">
    <source>
        <dbReference type="Proteomes" id="UP000192911"/>
    </source>
</evidence>
<dbReference type="PROSITE" id="PS00086">
    <property type="entry name" value="CYTOCHROME_P450"/>
    <property type="match status" value="1"/>
</dbReference>
<dbReference type="SUPFAM" id="SSF48264">
    <property type="entry name" value="Cytochrome P450"/>
    <property type="match status" value="1"/>
</dbReference>
<feature type="non-terminal residue" evidence="8">
    <location>
        <position position="398"/>
    </location>
</feature>
<reference evidence="9" key="3">
    <citation type="submission" date="2017-04" db="EMBL/GenBank/DDBJ databases">
        <authorList>
            <person name="Afonso C.L."/>
            <person name="Miller P.J."/>
            <person name="Scott M.A."/>
            <person name="Spackman E."/>
            <person name="Goraichik I."/>
            <person name="Dimitrov K.M."/>
            <person name="Suarez D.L."/>
            <person name="Swayne D.E."/>
        </authorList>
    </citation>
    <scope>NUCLEOTIDE SEQUENCE [LARGE SCALE GENOMIC DNA]</scope>
    <source>
        <strain evidence="9">Ballard 720</strain>
    </source>
</reference>
<dbReference type="GO" id="GO:0016705">
    <property type="term" value="F:oxidoreductase activity, acting on paired donors, with incorporation or reduction of molecular oxygen"/>
    <property type="evidence" value="ECO:0007669"/>
    <property type="project" value="InterPro"/>
</dbReference>
<organism evidence="8">
    <name type="scientific">Trinickia caryophylli</name>
    <name type="common">Paraburkholderia caryophylli</name>
    <dbReference type="NCBI Taxonomy" id="28094"/>
    <lineage>
        <taxon>Bacteria</taxon>
        <taxon>Pseudomonadati</taxon>
        <taxon>Pseudomonadota</taxon>
        <taxon>Betaproteobacteria</taxon>
        <taxon>Burkholderiales</taxon>
        <taxon>Burkholderiaceae</taxon>
        <taxon>Trinickia</taxon>
    </lineage>
</organism>
<dbReference type="FunFam" id="1.10.630.10:FF:000018">
    <property type="entry name" value="Cytochrome P450 monooxygenase"/>
    <property type="match status" value="1"/>
</dbReference>
<dbReference type="EMBL" id="KJ815057">
    <property type="protein sequence ID" value="AIG53832.1"/>
    <property type="molecule type" value="Genomic_DNA"/>
</dbReference>
<dbReference type="PANTHER" id="PTHR46696">
    <property type="entry name" value="P450, PUTATIVE (EUROFUNG)-RELATED"/>
    <property type="match status" value="1"/>
</dbReference>
<dbReference type="InterPro" id="IPR036396">
    <property type="entry name" value="Cyt_P450_sf"/>
</dbReference>
<dbReference type="PANTHER" id="PTHR46696:SF1">
    <property type="entry name" value="CYTOCHROME P450 YJIB-RELATED"/>
    <property type="match status" value="1"/>
</dbReference>
<dbReference type="STRING" id="28094.SAMN06295900_11265"/>
<evidence type="ECO:0000256" key="1">
    <source>
        <dbReference type="ARBA" id="ARBA00010617"/>
    </source>
</evidence>
<evidence type="ECO:0000256" key="7">
    <source>
        <dbReference type="RuleBase" id="RU000461"/>
    </source>
</evidence>
<reference evidence="10" key="2">
    <citation type="submission" date="2017-04" db="EMBL/GenBank/DDBJ databases">
        <authorList>
            <person name="Varghese N."/>
            <person name="Submissions S."/>
        </authorList>
    </citation>
    <scope>NUCLEOTIDE SEQUENCE [LARGE SCALE GENOMIC DNA]</scope>
    <source>
        <strain evidence="10">Ballard 720</strain>
    </source>
</reference>
<dbReference type="GeneID" id="95551934"/>
<keyword evidence="6 7" id="KW-0503">Monooxygenase</keyword>
<dbReference type="RefSeq" id="WP_085229148.1">
    <property type="nucleotide sequence ID" value="NZ_BSQD01000012.1"/>
</dbReference>
<keyword evidence="2 7" id="KW-0349">Heme</keyword>
<evidence type="ECO:0000256" key="4">
    <source>
        <dbReference type="ARBA" id="ARBA00023002"/>
    </source>
</evidence>
<dbReference type="SMR" id="A0A075T858"/>
<comment type="similarity">
    <text evidence="1 7">Belongs to the cytochrome P450 family.</text>
</comment>
<dbReference type="PRINTS" id="PR00385">
    <property type="entry name" value="P450"/>
</dbReference>
<name>A0A075T858_TRICW</name>
<evidence type="ECO:0000256" key="5">
    <source>
        <dbReference type="ARBA" id="ARBA00023004"/>
    </source>
</evidence>
<dbReference type="InterPro" id="IPR001128">
    <property type="entry name" value="Cyt_P450"/>
</dbReference>
<keyword evidence="5 7" id="KW-0408">Iron</keyword>
<dbReference type="PRINTS" id="PR00359">
    <property type="entry name" value="BP450"/>
</dbReference>